<sequence>MRRKISSRRDSAATTADANVIDVPEFDFGNRLRAMTRWGADEARIIYLSKHARNKSTNWALWLTIFGSLCFFAASLVGLFALVNIFIGAPS</sequence>
<protein>
    <submittedName>
        <fullName evidence="2">Uncharacterized protein</fullName>
    </submittedName>
</protein>
<comment type="caution">
    <text evidence="2">The sequence shown here is derived from an EMBL/GenBank/DDBJ whole genome shotgun (WGS) entry which is preliminary data.</text>
</comment>
<dbReference type="EMBL" id="JACIDZ010000017">
    <property type="protein sequence ID" value="MBB4124100.1"/>
    <property type="molecule type" value="Genomic_DNA"/>
</dbReference>
<accession>A0A7W6KQ98</accession>
<evidence type="ECO:0000313" key="2">
    <source>
        <dbReference type="EMBL" id="MBB4124100.1"/>
    </source>
</evidence>
<reference evidence="2 3" key="1">
    <citation type="submission" date="2020-08" db="EMBL/GenBank/DDBJ databases">
        <title>Genomic Encyclopedia of Type Strains, Phase IV (KMG-IV): sequencing the most valuable type-strain genomes for metagenomic binning, comparative biology and taxonomic classification.</title>
        <authorList>
            <person name="Goeker M."/>
        </authorList>
    </citation>
    <scope>NUCLEOTIDE SEQUENCE [LARGE SCALE GENOMIC DNA]</scope>
    <source>
        <strain evidence="2 3">DSM 28101</strain>
    </source>
</reference>
<proteinExistence type="predicted"/>
<evidence type="ECO:0000313" key="3">
    <source>
        <dbReference type="Proteomes" id="UP000530571"/>
    </source>
</evidence>
<keyword evidence="1" id="KW-1133">Transmembrane helix</keyword>
<gene>
    <name evidence="2" type="ORF">GGR30_004053</name>
</gene>
<organism evidence="2 3">
    <name type="scientific">Martelella radicis</name>
    <dbReference type="NCBI Taxonomy" id="1397476"/>
    <lineage>
        <taxon>Bacteria</taxon>
        <taxon>Pseudomonadati</taxon>
        <taxon>Pseudomonadota</taxon>
        <taxon>Alphaproteobacteria</taxon>
        <taxon>Hyphomicrobiales</taxon>
        <taxon>Aurantimonadaceae</taxon>
        <taxon>Martelella</taxon>
    </lineage>
</organism>
<keyword evidence="3" id="KW-1185">Reference proteome</keyword>
<keyword evidence="1" id="KW-0472">Membrane</keyword>
<name>A0A7W6KQ98_9HYPH</name>
<dbReference type="Proteomes" id="UP000530571">
    <property type="component" value="Unassembled WGS sequence"/>
</dbReference>
<feature type="transmembrane region" description="Helical" evidence="1">
    <location>
        <begin position="59"/>
        <end position="87"/>
    </location>
</feature>
<dbReference type="RefSeq" id="WP_183490362.1">
    <property type="nucleotide sequence ID" value="NZ_JACIDZ010000017.1"/>
</dbReference>
<evidence type="ECO:0000256" key="1">
    <source>
        <dbReference type="SAM" id="Phobius"/>
    </source>
</evidence>
<dbReference type="AlphaFoldDB" id="A0A7W6KQ98"/>
<keyword evidence="1" id="KW-0812">Transmembrane</keyword>